<dbReference type="SUPFAM" id="SSF159894">
    <property type="entry name" value="YgaC/TfoX-N like"/>
    <property type="match status" value="1"/>
</dbReference>
<sequence length="107" mass="12144">MASHPDFVNYAAEQLRDAGSIRSRKMFGEYGLYCDGVFFGVVCDDQLFVKITPPGEAAFPDLPKAPPYDGAKDSFLIEDVEDRERMTRLVRITCEALRSQPPKKRRK</sequence>
<protein>
    <submittedName>
        <fullName evidence="2">TfoX/Sxy family protein</fullName>
    </submittedName>
</protein>
<evidence type="ECO:0000313" key="2">
    <source>
        <dbReference type="EMBL" id="HJC71484.1"/>
    </source>
</evidence>
<comment type="caution">
    <text evidence="2">The sequence shown here is derived from an EMBL/GenBank/DDBJ whole genome shotgun (WGS) entry which is preliminary data.</text>
</comment>
<accession>A0A9D2TIP8</accession>
<gene>
    <name evidence="2" type="ORF">H9698_01645</name>
</gene>
<organism evidence="2 3">
    <name type="scientific">Candidatus Ruthenibacterium merdavium</name>
    <dbReference type="NCBI Taxonomy" id="2838752"/>
    <lineage>
        <taxon>Bacteria</taxon>
        <taxon>Bacillati</taxon>
        <taxon>Bacillota</taxon>
        <taxon>Clostridia</taxon>
        <taxon>Eubacteriales</taxon>
        <taxon>Oscillospiraceae</taxon>
        <taxon>Ruthenibacterium</taxon>
    </lineage>
</organism>
<feature type="domain" description="TfoX N-terminal" evidence="1">
    <location>
        <begin position="13"/>
        <end position="94"/>
    </location>
</feature>
<proteinExistence type="predicted"/>
<dbReference type="Proteomes" id="UP000823918">
    <property type="component" value="Unassembled WGS sequence"/>
</dbReference>
<name>A0A9D2TIP8_9FIRM</name>
<evidence type="ECO:0000313" key="3">
    <source>
        <dbReference type="Proteomes" id="UP000823918"/>
    </source>
</evidence>
<dbReference type="EMBL" id="DWWA01000009">
    <property type="protein sequence ID" value="HJC71484.1"/>
    <property type="molecule type" value="Genomic_DNA"/>
</dbReference>
<reference evidence="2" key="1">
    <citation type="journal article" date="2021" name="PeerJ">
        <title>Extensive microbial diversity within the chicken gut microbiome revealed by metagenomics and culture.</title>
        <authorList>
            <person name="Gilroy R."/>
            <person name="Ravi A."/>
            <person name="Getino M."/>
            <person name="Pursley I."/>
            <person name="Horton D.L."/>
            <person name="Alikhan N.F."/>
            <person name="Baker D."/>
            <person name="Gharbi K."/>
            <person name="Hall N."/>
            <person name="Watson M."/>
            <person name="Adriaenssens E.M."/>
            <person name="Foster-Nyarko E."/>
            <person name="Jarju S."/>
            <person name="Secka A."/>
            <person name="Antonio M."/>
            <person name="Oren A."/>
            <person name="Chaudhuri R.R."/>
            <person name="La Ragione R."/>
            <person name="Hildebrand F."/>
            <person name="Pallen M.J."/>
        </authorList>
    </citation>
    <scope>NUCLEOTIDE SEQUENCE</scope>
    <source>
        <strain evidence="2">5933</strain>
    </source>
</reference>
<dbReference type="Gene3D" id="3.30.1460.30">
    <property type="entry name" value="YgaC/TfoX-N like chaperone"/>
    <property type="match status" value="1"/>
</dbReference>
<dbReference type="Pfam" id="PF04993">
    <property type="entry name" value="TfoX_N"/>
    <property type="match status" value="1"/>
</dbReference>
<evidence type="ECO:0000259" key="1">
    <source>
        <dbReference type="Pfam" id="PF04993"/>
    </source>
</evidence>
<dbReference type="AlphaFoldDB" id="A0A9D2TIP8"/>
<reference evidence="2" key="2">
    <citation type="submission" date="2021-04" db="EMBL/GenBank/DDBJ databases">
        <authorList>
            <person name="Gilroy R."/>
        </authorList>
    </citation>
    <scope>NUCLEOTIDE SEQUENCE</scope>
    <source>
        <strain evidence="2">5933</strain>
    </source>
</reference>
<dbReference type="InterPro" id="IPR007076">
    <property type="entry name" value="TfoX_N"/>
</dbReference>